<dbReference type="SUPFAM" id="SSF69318">
    <property type="entry name" value="Integrin alpha N-terminal domain"/>
    <property type="match status" value="1"/>
</dbReference>
<dbReference type="Proteomes" id="UP000189670">
    <property type="component" value="Unassembled WGS sequence"/>
</dbReference>
<evidence type="ECO:0000256" key="1">
    <source>
        <dbReference type="ARBA" id="ARBA00022729"/>
    </source>
</evidence>
<dbReference type="PANTHER" id="PTHR44103:SF1">
    <property type="entry name" value="PROPROTEIN CONVERTASE P"/>
    <property type="match status" value="1"/>
</dbReference>
<accession>A0A1V1NSZ4</accession>
<feature type="non-terminal residue" evidence="2">
    <location>
        <position position="1"/>
    </location>
</feature>
<sequence>AFADYDNDGDLDILITGDSDNGKIAKMFRNTGNAFTEDTGINLTGVSHSSTAFGDYDNDGDLDLLITGRSDSLIIAKMYQNTGGNFSEDTTINLMGVEYGSTSFGDYDNDGDLDILISGDTGSNKITKVYRNTGGSFSEDTGIHLIGVFDGASAFGDYDNDGDLDILITGDTGNSKNTTVYQNTDGHFSEASDINLTDVTHSTTVFGDYDNDGDLDILMSGQAASGRMAKIYQNNTLISNTPANAPSSLTSVVSEQIVLLSWSAASDSETLSAAGLSYNLRIGSSPGACDILSPMALPLSNGYRQIPARGAIQTLTATINPLNGGTYYWSVQSIDTAFAGSDFSNESTFTIDQTPIISAIAHQHTVIDYPISIPFQL</sequence>
<reference evidence="3" key="1">
    <citation type="submission" date="2012-11" db="EMBL/GenBank/DDBJ databases">
        <authorList>
            <person name="Lucero-Rivera Y.E."/>
            <person name="Tovar-Ramirez D."/>
        </authorList>
    </citation>
    <scope>NUCLEOTIDE SEQUENCE [LARGE SCALE GENOMIC DNA]</scope>
    <source>
        <strain evidence="3">Araruama</strain>
    </source>
</reference>
<dbReference type="PANTHER" id="PTHR44103">
    <property type="entry name" value="PROPROTEIN CONVERTASE P"/>
    <property type="match status" value="1"/>
</dbReference>
<gene>
    <name evidence="2" type="ORF">OMM_13851</name>
</gene>
<proteinExistence type="predicted"/>
<dbReference type="InterPro" id="IPR013517">
    <property type="entry name" value="FG-GAP"/>
</dbReference>
<dbReference type="Gene3D" id="2.130.10.130">
    <property type="entry name" value="Integrin alpha, N-terminal"/>
    <property type="match status" value="1"/>
</dbReference>
<evidence type="ECO:0000313" key="3">
    <source>
        <dbReference type="Proteomes" id="UP000189670"/>
    </source>
</evidence>
<protein>
    <recommendedName>
        <fullName evidence="4">Fibronectin type-III domain-containing protein</fullName>
    </recommendedName>
</protein>
<dbReference type="InterPro" id="IPR013783">
    <property type="entry name" value="Ig-like_fold"/>
</dbReference>
<evidence type="ECO:0008006" key="4">
    <source>
        <dbReference type="Google" id="ProtNLM"/>
    </source>
</evidence>
<name>A0A1V1NSZ4_9BACT</name>
<dbReference type="Gene3D" id="2.60.40.10">
    <property type="entry name" value="Immunoglobulins"/>
    <property type="match status" value="1"/>
</dbReference>
<feature type="non-terminal residue" evidence="2">
    <location>
        <position position="377"/>
    </location>
</feature>
<organism evidence="2 3">
    <name type="scientific">Candidatus Magnetoglobus multicellularis str. Araruama</name>
    <dbReference type="NCBI Taxonomy" id="890399"/>
    <lineage>
        <taxon>Bacteria</taxon>
        <taxon>Pseudomonadati</taxon>
        <taxon>Thermodesulfobacteriota</taxon>
        <taxon>Desulfobacteria</taxon>
        <taxon>Desulfobacterales</taxon>
        <taxon>Desulfobacteraceae</taxon>
        <taxon>Candidatus Magnetoglobus</taxon>
    </lineage>
</organism>
<evidence type="ECO:0000313" key="2">
    <source>
        <dbReference type="EMBL" id="ETR65699.1"/>
    </source>
</evidence>
<dbReference type="Pfam" id="PF13517">
    <property type="entry name" value="FG-GAP_3"/>
    <property type="match status" value="2"/>
</dbReference>
<dbReference type="AlphaFoldDB" id="A0A1V1NSZ4"/>
<keyword evidence="1" id="KW-0732">Signal</keyword>
<comment type="caution">
    <text evidence="2">The sequence shown here is derived from an EMBL/GenBank/DDBJ whole genome shotgun (WGS) entry which is preliminary data.</text>
</comment>
<dbReference type="InterPro" id="IPR028994">
    <property type="entry name" value="Integrin_alpha_N"/>
</dbReference>
<dbReference type="EMBL" id="ATBP01002581">
    <property type="protein sequence ID" value="ETR65699.1"/>
    <property type="molecule type" value="Genomic_DNA"/>
</dbReference>